<organism evidence="1 2">
    <name type="scientific">Allosphingosinicella deserti</name>
    <dbReference type="NCBI Taxonomy" id="2116704"/>
    <lineage>
        <taxon>Bacteria</taxon>
        <taxon>Pseudomonadati</taxon>
        <taxon>Pseudomonadota</taxon>
        <taxon>Alphaproteobacteria</taxon>
        <taxon>Sphingomonadales</taxon>
        <taxon>Sphingomonadaceae</taxon>
        <taxon>Allosphingosinicella</taxon>
    </lineage>
</organism>
<accession>A0A2P7QGJ9</accession>
<evidence type="ECO:0000313" key="1">
    <source>
        <dbReference type="EMBL" id="PSJ37089.1"/>
    </source>
</evidence>
<sequence length="142" mass="14591">MRKLILMLSVALAGLGVGGGAAYATSMFLAPPAPADIAGPAAFVPAGKILAPLVQKDGRLSGYVSFTVELEVGADTAEDVQARLPLLLNAVNMRTYKTPMAAGPDGLLPNIGTFRKVVMEAADEAFGKGVVRRAAITQANPV</sequence>
<comment type="caution">
    <text evidence="1">The sequence shown here is derived from an EMBL/GenBank/DDBJ whole genome shotgun (WGS) entry which is preliminary data.</text>
</comment>
<evidence type="ECO:0008006" key="3">
    <source>
        <dbReference type="Google" id="ProtNLM"/>
    </source>
</evidence>
<keyword evidence="2" id="KW-1185">Reference proteome</keyword>
<dbReference type="Proteomes" id="UP000241167">
    <property type="component" value="Unassembled WGS sequence"/>
</dbReference>
<dbReference type="EMBL" id="PXYI01000010">
    <property type="protein sequence ID" value="PSJ37089.1"/>
    <property type="molecule type" value="Genomic_DNA"/>
</dbReference>
<evidence type="ECO:0000313" key="2">
    <source>
        <dbReference type="Proteomes" id="UP000241167"/>
    </source>
</evidence>
<dbReference type="OrthoDB" id="7502927at2"/>
<protein>
    <recommendedName>
        <fullName evidence="3">Flagellar basal body-associated protein FliL</fullName>
    </recommendedName>
</protein>
<reference evidence="1 2" key="1">
    <citation type="submission" date="2018-03" db="EMBL/GenBank/DDBJ databases">
        <title>The draft genome of Sphingosinicella sp. GL-C-18.</title>
        <authorList>
            <person name="Liu L."/>
            <person name="Li L."/>
            <person name="Liang L."/>
            <person name="Zhang X."/>
            <person name="Wang T."/>
        </authorList>
    </citation>
    <scope>NUCLEOTIDE SEQUENCE [LARGE SCALE GENOMIC DNA]</scope>
    <source>
        <strain evidence="1 2">GL-C-18</strain>
    </source>
</reference>
<dbReference type="AlphaFoldDB" id="A0A2P7QGJ9"/>
<name>A0A2P7QGJ9_9SPHN</name>
<dbReference type="RefSeq" id="WP_106515531.1">
    <property type="nucleotide sequence ID" value="NZ_PXYI01000010.1"/>
</dbReference>
<gene>
    <name evidence="1" type="ORF">C7I55_23795</name>
</gene>
<proteinExistence type="predicted"/>